<evidence type="ECO:0000256" key="6">
    <source>
        <dbReference type="ARBA" id="ARBA00023242"/>
    </source>
</evidence>
<dbReference type="GO" id="GO:0003712">
    <property type="term" value="F:transcription coregulator activity"/>
    <property type="evidence" value="ECO:0007669"/>
    <property type="project" value="InterPro"/>
</dbReference>
<dbReference type="EMBL" id="BDQF01000013">
    <property type="protein sequence ID" value="GAW82713.1"/>
    <property type="molecule type" value="Genomic_DNA"/>
</dbReference>
<keyword evidence="6 7" id="KW-0539">Nucleus</keyword>
<comment type="subcellular location">
    <subcellularLocation>
        <location evidence="1 7">Nucleus</location>
    </subcellularLocation>
</comment>
<dbReference type="OrthoDB" id="10257739at2759"/>
<dbReference type="RefSeq" id="XP_028545302.1">
    <property type="nucleotide sequence ID" value="XM_028689501.1"/>
</dbReference>
<gene>
    <name evidence="8" type="ORF">PGO_127110</name>
</gene>
<keyword evidence="4 7" id="KW-0010">Activator</keyword>
<dbReference type="InterPro" id="IPR008831">
    <property type="entry name" value="Mediator_Med31"/>
</dbReference>
<name>A0A1Y1JQI2_PLAGO</name>
<dbReference type="Proteomes" id="UP000195521">
    <property type="component" value="Unassembled WGS sequence"/>
</dbReference>
<dbReference type="PANTHER" id="PTHR13186">
    <property type="entry name" value="MEDIATOR OF RNA POLYMERASE II TRANSCRIPTION SUBUNIT 31"/>
    <property type="match status" value="1"/>
</dbReference>
<dbReference type="Gene3D" id="1.10.10.1340">
    <property type="entry name" value="Mediator of RNA polymerase II, submodule Med31 (Soh1)"/>
    <property type="match status" value="1"/>
</dbReference>
<comment type="function">
    <text evidence="7">Component of the Mediator complex, a coactivator involved in the regulated transcription of nearly all RNA polymerase II-dependent genes. Mediator functions as a bridge to convey information from gene-specific regulatory proteins to the basal RNA polymerase II transcription machinery. Mediator is recruited to promoters by direct interactions with regulatory proteins and serves as a scaffold for the assembly of a functional preinitiation complex with RNA polymerase II and the general transcription factors.</text>
</comment>
<keyword evidence="5 7" id="KW-0804">Transcription</keyword>
<protein>
    <recommendedName>
        <fullName evidence="7">Mediator of RNA polymerase II transcription subunit 31</fullName>
    </recommendedName>
</protein>
<dbReference type="AlphaFoldDB" id="A0A1Y1JQI2"/>
<evidence type="ECO:0000256" key="7">
    <source>
        <dbReference type="RuleBase" id="RU364129"/>
    </source>
</evidence>
<evidence type="ECO:0000256" key="5">
    <source>
        <dbReference type="ARBA" id="ARBA00023163"/>
    </source>
</evidence>
<evidence type="ECO:0000313" key="8">
    <source>
        <dbReference type="EMBL" id="GAW82713.1"/>
    </source>
</evidence>
<reference evidence="9" key="1">
    <citation type="submission" date="2017-04" db="EMBL/GenBank/DDBJ databases">
        <title>Plasmodium gonderi genome.</title>
        <authorList>
            <person name="Arisue N."/>
            <person name="Honma H."/>
            <person name="Kawai S."/>
            <person name="Tougan T."/>
            <person name="Tanabe K."/>
            <person name="Horii T."/>
        </authorList>
    </citation>
    <scope>NUCLEOTIDE SEQUENCE [LARGE SCALE GENOMIC DNA]</scope>
    <source>
        <strain evidence="9">ATCC 30045</strain>
    </source>
</reference>
<dbReference type="GeneID" id="39749451"/>
<evidence type="ECO:0000256" key="2">
    <source>
        <dbReference type="ARBA" id="ARBA00006378"/>
    </source>
</evidence>
<dbReference type="GO" id="GO:0016592">
    <property type="term" value="C:mediator complex"/>
    <property type="evidence" value="ECO:0007669"/>
    <property type="project" value="InterPro"/>
</dbReference>
<accession>A0A1Y1JQI2</accession>
<dbReference type="InterPro" id="IPR038089">
    <property type="entry name" value="Med31_sf"/>
</dbReference>
<dbReference type="OMA" id="NYWRTKP"/>
<proteinExistence type="inferred from homology"/>
<comment type="similarity">
    <text evidence="2 7">Belongs to the Mediator complex subunit 31 family.</text>
</comment>
<evidence type="ECO:0000256" key="4">
    <source>
        <dbReference type="ARBA" id="ARBA00023159"/>
    </source>
</evidence>
<evidence type="ECO:0000256" key="3">
    <source>
        <dbReference type="ARBA" id="ARBA00023015"/>
    </source>
</evidence>
<dbReference type="GO" id="GO:0006355">
    <property type="term" value="P:regulation of DNA-templated transcription"/>
    <property type="evidence" value="ECO:0007669"/>
    <property type="project" value="InterPro"/>
</dbReference>
<sequence length="136" mass="17267">MENEKLREHEEEEKEEEKKINKRVLILHKHYREGPFENRLRFECELEFVQSLSNIDYIKYLYENKYFSDKKFLNYLKYLNYWRTKPYIFYIHFPICLYVLEILNCSKVDEYFNKATSFNNFVYYLKLHWLFFNYQI</sequence>
<comment type="caution">
    <text evidence="8">The sequence shown here is derived from an EMBL/GenBank/DDBJ whole genome shotgun (WGS) entry which is preliminary data.</text>
</comment>
<keyword evidence="3 7" id="KW-0805">Transcription regulation</keyword>
<evidence type="ECO:0000313" key="9">
    <source>
        <dbReference type="Proteomes" id="UP000195521"/>
    </source>
</evidence>
<evidence type="ECO:0000256" key="1">
    <source>
        <dbReference type="ARBA" id="ARBA00004123"/>
    </source>
</evidence>
<organism evidence="8 9">
    <name type="scientific">Plasmodium gonderi</name>
    <dbReference type="NCBI Taxonomy" id="77519"/>
    <lineage>
        <taxon>Eukaryota</taxon>
        <taxon>Sar</taxon>
        <taxon>Alveolata</taxon>
        <taxon>Apicomplexa</taxon>
        <taxon>Aconoidasida</taxon>
        <taxon>Haemosporida</taxon>
        <taxon>Plasmodiidae</taxon>
        <taxon>Plasmodium</taxon>
        <taxon>Plasmodium (Plasmodium)</taxon>
    </lineage>
</organism>
<dbReference type="Pfam" id="PF05669">
    <property type="entry name" value="Med31"/>
    <property type="match status" value="1"/>
</dbReference>
<keyword evidence="9" id="KW-1185">Reference proteome</keyword>
<comment type="subunit">
    <text evidence="7">Component of the Mediator complex.</text>
</comment>